<evidence type="ECO:0000313" key="2">
    <source>
        <dbReference type="Proteomes" id="UP001189429"/>
    </source>
</evidence>
<proteinExistence type="predicted"/>
<protein>
    <submittedName>
        <fullName evidence="1">Uncharacterized protein</fullName>
    </submittedName>
</protein>
<dbReference type="Proteomes" id="UP001189429">
    <property type="component" value="Unassembled WGS sequence"/>
</dbReference>
<evidence type="ECO:0000313" key="1">
    <source>
        <dbReference type="EMBL" id="CAK0889054.1"/>
    </source>
</evidence>
<keyword evidence="2" id="KW-1185">Reference proteome</keyword>
<accession>A0ABN9WQS0</accession>
<dbReference type="EMBL" id="CAUYUJ010019167">
    <property type="protein sequence ID" value="CAK0889054.1"/>
    <property type="molecule type" value="Genomic_DNA"/>
</dbReference>
<name>A0ABN9WQS0_9DINO</name>
<comment type="caution">
    <text evidence="1">The sequence shown here is derived from an EMBL/GenBank/DDBJ whole genome shotgun (WGS) entry which is preliminary data.</text>
</comment>
<organism evidence="1 2">
    <name type="scientific">Prorocentrum cordatum</name>
    <dbReference type="NCBI Taxonomy" id="2364126"/>
    <lineage>
        <taxon>Eukaryota</taxon>
        <taxon>Sar</taxon>
        <taxon>Alveolata</taxon>
        <taxon>Dinophyceae</taxon>
        <taxon>Prorocentrales</taxon>
        <taxon>Prorocentraceae</taxon>
        <taxon>Prorocentrum</taxon>
    </lineage>
</organism>
<sequence length="218" mass="23663">MTRLLALARGDDTTTRELLFGVRIPKPPEGEQGRLWLGSVWLDISALKSEAAMVGVPAAKLVKWLAAAAAPEADELPGLLYYALCLLSCGTLAGSLCFGWAACAATWSTGGTGVAPQELPLESSSARDWTASRRQRVPSSTRSYHDYYMAEYRQQLAQAAMMDNTNGTRLLVQPRGAVGDVPGVSCRVRRGGSQALRHRPRHLLEHWMGPRPQAHLLA</sequence>
<gene>
    <name evidence="1" type="ORF">PCOR1329_LOCUS69707</name>
</gene>
<reference evidence="1" key="1">
    <citation type="submission" date="2023-10" db="EMBL/GenBank/DDBJ databases">
        <authorList>
            <person name="Chen Y."/>
            <person name="Shah S."/>
            <person name="Dougan E. K."/>
            <person name="Thang M."/>
            <person name="Chan C."/>
        </authorList>
    </citation>
    <scope>NUCLEOTIDE SEQUENCE [LARGE SCALE GENOMIC DNA]</scope>
</reference>